<gene>
    <name evidence="2" type="ORF">MOQ_003981</name>
</gene>
<feature type="region of interest" description="Disordered" evidence="1">
    <location>
        <begin position="1"/>
        <end position="37"/>
    </location>
</feature>
<feature type="compositionally biased region" description="Polar residues" evidence="1">
    <location>
        <begin position="117"/>
        <end position="135"/>
    </location>
</feature>
<feature type="compositionally biased region" description="Polar residues" evidence="1">
    <location>
        <begin position="201"/>
        <end position="213"/>
    </location>
</feature>
<evidence type="ECO:0000256" key="1">
    <source>
        <dbReference type="SAM" id="MobiDB-lite"/>
    </source>
</evidence>
<feature type="compositionally biased region" description="Pro residues" evidence="1">
    <location>
        <begin position="19"/>
        <end position="28"/>
    </location>
</feature>
<evidence type="ECO:0000313" key="2">
    <source>
        <dbReference type="EMBL" id="EKF32172.1"/>
    </source>
</evidence>
<sequence length="238" mass="25777">MRSRCAATSATSSLSQTAPCPPRPPQSPACPGHAQHTQHHNVVPPLLHNERNAQRVLAHVLHVLQPHADQVGRHALHLVVVLLVLGADPPTSSQSTAWKLREAAKRCHLCGKRKSAETTATLTPSHISSPSTLPQTRAHAEAPPSTSHRKIQPCAQHTHSRNKRDEARPTPRCSPSHLSSPTDWRPTLTVKHGAHHPLPSVCTQQAGAQSPSCPRNGEHKQSSSWTIGASSRKKSKKQ</sequence>
<keyword evidence="3" id="KW-1185">Reference proteome</keyword>
<comment type="caution">
    <text evidence="2">The sequence shown here is derived from an EMBL/GenBank/DDBJ whole genome shotgun (WGS) entry which is preliminary data.</text>
</comment>
<dbReference type="Proteomes" id="UP000007350">
    <property type="component" value="Unassembled WGS sequence"/>
</dbReference>
<feature type="compositionally biased region" description="Low complexity" evidence="1">
    <location>
        <begin position="1"/>
        <end position="18"/>
    </location>
</feature>
<protein>
    <submittedName>
        <fullName evidence="2">Uncharacterized protein</fullName>
    </submittedName>
</protein>
<dbReference type="EMBL" id="AHKC01010241">
    <property type="protein sequence ID" value="EKF32172.1"/>
    <property type="molecule type" value="Genomic_DNA"/>
</dbReference>
<accession>K2NTB9</accession>
<dbReference type="AlphaFoldDB" id="K2NTB9"/>
<organism evidence="2 3">
    <name type="scientific">Trypanosoma cruzi marinkellei</name>
    <dbReference type="NCBI Taxonomy" id="85056"/>
    <lineage>
        <taxon>Eukaryota</taxon>
        <taxon>Discoba</taxon>
        <taxon>Euglenozoa</taxon>
        <taxon>Kinetoplastea</taxon>
        <taxon>Metakinetoplastina</taxon>
        <taxon>Trypanosomatida</taxon>
        <taxon>Trypanosomatidae</taxon>
        <taxon>Trypanosoma</taxon>
        <taxon>Schizotrypanum</taxon>
    </lineage>
</organism>
<name>K2NTB9_TRYCR</name>
<feature type="region of interest" description="Disordered" evidence="1">
    <location>
        <begin position="116"/>
        <end position="238"/>
    </location>
</feature>
<proteinExistence type="predicted"/>
<dbReference type="OrthoDB" id="10566540at2759"/>
<evidence type="ECO:0000313" key="3">
    <source>
        <dbReference type="Proteomes" id="UP000007350"/>
    </source>
</evidence>
<reference evidence="2 3" key="1">
    <citation type="journal article" date="2012" name="BMC Genomics">
        <title>Comparative genomic analysis of human infective Trypanosoma cruzi lineages with the bat-restricted subspecies T. cruzi marinkellei.</title>
        <authorList>
            <person name="Franzen O."/>
            <person name="Talavera-Lopez C."/>
            <person name="Ochaya S."/>
            <person name="Butler C.E."/>
            <person name="Messenger L.A."/>
            <person name="Lewis M.D."/>
            <person name="Llewellyn M.S."/>
            <person name="Marinkelle C.J."/>
            <person name="Tyler K.M."/>
            <person name="Miles M.A."/>
            <person name="Andersson B."/>
        </authorList>
    </citation>
    <scope>NUCLEOTIDE SEQUENCE [LARGE SCALE GENOMIC DNA]</scope>
    <source>
        <strain evidence="2 3">B7</strain>
    </source>
</reference>